<accession>K5XEV0</accession>
<organism evidence="2 3">
    <name type="scientific">Phanerochaete carnosa (strain HHB-10118-sp)</name>
    <name type="common">White-rot fungus</name>
    <name type="synonym">Peniophora carnosa</name>
    <dbReference type="NCBI Taxonomy" id="650164"/>
    <lineage>
        <taxon>Eukaryota</taxon>
        <taxon>Fungi</taxon>
        <taxon>Dikarya</taxon>
        <taxon>Basidiomycota</taxon>
        <taxon>Agaricomycotina</taxon>
        <taxon>Agaricomycetes</taxon>
        <taxon>Polyporales</taxon>
        <taxon>Phanerochaetaceae</taxon>
        <taxon>Phanerochaete</taxon>
    </lineage>
</organism>
<dbReference type="GeneID" id="18914320"/>
<dbReference type="STRING" id="650164.K5XEV0"/>
<proteinExistence type="predicted"/>
<dbReference type="AlphaFoldDB" id="K5XEV0"/>
<reference evidence="2 3" key="1">
    <citation type="journal article" date="2012" name="BMC Genomics">
        <title>Comparative genomics of the white-rot fungi, Phanerochaete carnosa and P. chrysosporium, to elucidate the genetic basis of the distinct wood types they colonize.</title>
        <authorList>
            <person name="Suzuki H."/>
            <person name="MacDonald J."/>
            <person name="Syed K."/>
            <person name="Salamov A."/>
            <person name="Hori C."/>
            <person name="Aerts A."/>
            <person name="Henrissat B."/>
            <person name="Wiebenga A."/>
            <person name="vanKuyk P.A."/>
            <person name="Barry K."/>
            <person name="Lindquist E."/>
            <person name="LaButti K."/>
            <person name="Lapidus A."/>
            <person name="Lucas S."/>
            <person name="Coutinho P."/>
            <person name="Gong Y."/>
            <person name="Samejima M."/>
            <person name="Mahadevan R."/>
            <person name="Abou-Zaid M."/>
            <person name="de Vries R.P."/>
            <person name="Igarashi K."/>
            <person name="Yadav J.S."/>
            <person name="Grigoriev I.V."/>
            <person name="Master E.R."/>
        </authorList>
    </citation>
    <scope>NUCLEOTIDE SEQUENCE [LARGE SCALE GENOMIC DNA]</scope>
    <source>
        <strain evidence="2 3">HHB-10118-sp</strain>
    </source>
</reference>
<dbReference type="OrthoDB" id="21095at2759"/>
<feature type="compositionally biased region" description="Pro residues" evidence="1">
    <location>
        <begin position="279"/>
        <end position="291"/>
    </location>
</feature>
<dbReference type="Proteomes" id="UP000008370">
    <property type="component" value="Unassembled WGS sequence"/>
</dbReference>
<keyword evidence="3" id="KW-1185">Reference proteome</keyword>
<evidence type="ECO:0000313" key="2">
    <source>
        <dbReference type="EMBL" id="EKM61612.1"/>
    </source>
</evidence>
<feature type="region of interest" description="Disordered" evidence="1">
    <location>
        <begin position="217"/>
        <end position="291"/>
    </location>
</feature>
<feature type="compositionally biased region" description="Low complexity" evidence="1">
    <location>
        <begin position="23"/>
        <end position="33"/>
    </location>
</feature>
<evidence type="ECO:0000313" key="3">
    <source>
        <dbReference type="Proteomes" id="UP000008370"/>
    </source>
</evidence>
<name>K5XEV0_PHACS</name>
<protein>
    <submittedName>
        <fullName evidence="2">Uncharacterized protein</fullName>
    </submittedName>
</protein>
<dbReference type="HOGENOM" id="CLU_665816_0_0_1"/>
<feature type="compositionally biased region" description="Polar residues" evidence="1">
    <location>
        <begin position="34"/>
        <end position="47"/>
    </location>
</feature>
<evidence type="ECO:0000256" key="1">
    <source>
        <dbReference type="SAM" id="MobiDB-lite"/>
    </source>
</evidence>
<dbReference type="EMBL" id="JH930468">
    <property type="protein sequence ID" value="EKM61612.1"/>
    <property type="molecule type" value="Genomic_DNA"/>
</dbReference>
<dbReference type="InParanoid" id="K5XEV0"/>
<dbReference type="KEGG" id="pco:PHACADRAFT_248309"/>
<gene>
    <name evidence="2" type="ORF">PHACADRAFT_248309</name>
</gene>
<sequence length="413" mass="43850">MTHFASEATDPRSDRVTPTGKQSSSESISSSPSVQRQEQMTSRYQPTGTPPVGATFQSAKELAMVPSGDDGYHEGDNWLNATSAPGAPLSFQSETDFPDMASSFMDHPTGVSIACPSIETKGSKLESSDILVGFQTGTSLLDSGKATKTNSWSAPSAESLAKAAERMKRWEAEIDEELSEPFGQDNTMSAQDPMPVSQLPTFGRVALKGVENSAALSSSQSCPQVEPPDTPTPVRTAFKRPSSILSTPLGSRKPFKSPLLNKSIPGPSFTPSFSSPLIPTHPRPSTGPKPPSFTPPLKAAFPSVSFSSNSPFVTPTKKSLGLTPRRLGVSGSAKKPNFFTPFKVGMKPGEPGRAQLEVSQRTSTPKPSIVGIAPHVYKTPAKKDNGKGRAAFFDLGKGLVPHAAEKMTYIARI</sequence>
<feature type="compositionally biased region" description="Low complexity" evidence="1">
    <location>
        <begin position="263"/>
        <end position="278"/>
    </location>
</feature>
<feature type="region of interest" description="Disordered" evidence="1">
    <location>
        <begin position="1"/>
        <end position="103"/>
    </location>
</feature>
<dbReference type="RefSeq" id="XP_007391019.1">
    <property type="nucleotide sequence ID" value="XM_007390957.1"/>
</dbReference>